<dbReference type="InterPro" id="IPR016169">
    <property type="entry name" value="FAD-bd_PCMH_sub2"/>
</dbReference>
<organism evidence="2 3">
    <name type="scientific">Kouleothrix aurantiaca</name>
    <dbReference type="NCBI Taxonomy" id="186479"/>
    <lineage>
        <taxon>Bacteria</taxon>
        <taxon>Bacillati</taxon>
        <taxon>Chloroflexota</taxon>
        <taxon>Chloroflexia</taxon>
        <taxon>Chloroflexales</taxon>
        <taxon>Roseiflexineae</taxon>
        <taxon>Roseiflexaceae</taxon>
        <taxon>Kouleothrix</taxon>
    </lineage>
</organism>
<dbReference type="PANTHER" id="PTHR42934:SF1">
    <property type="entry name" value="GLYCOLATE OXIDASE SUBUNIT GLCD"/>
    <property type="match status" value="1"/>
</dbReference>
<accession>A0A0P9DLG5</accession>
<evidence type="ECO:0000259" key="1">
    <source>
        <dbReference type="PROSITE" id="PS51387"/>
    </source>
</evidence>
<proteinExistence type="predicted"/>
<feature type="domain" description="FAD-binding PCMH-type" evidence="1">
    <location>
        <begin position="36"/>
        <end position="124"/>
    </location>
</feature>
<dbReference type="InterPro" id="IPR051914">
    <property type="entry name" value="FAD-linked_OxidoTrans_Type4"/>
</dbReference>
<evidence type="ECO:0000313" key="3">
    <source>
        <dbReference type="Proteomes" id="UP000050509"/>
    </source>
</evidence>
<dbReference type="Gene3D" id="3.30.465.10">
    <property type="match status" value="1"/>
</dbReference>
<dbReference type="EMBL" id="LJCR01000070">
    <property type="protein sequence ID" value="KPV54360.1"/>
    <property type="molecule type" value="Genomic_DNA"/>
</dbReference>
<dbReference type="GO" id="GO:0071949">
    <property type="term" value="F:FAD binding"/>
    <property type="evidence" value="ECO:0007669"/>
    <property type="project" value="InterPro"/>
</dbReference>
<dbReference type="PROSITE" id="PS51387">
    <property type="entry name" value="FAD_PCMH"/>
    <property type="match status" value="1"/>
</dbReference>
<dbReference type="Proteomes" id="UP000050509">
    <property type="component" value="Unassembled WGS sequence"/>
</dbReference>
<keyword evidence="3" id="KW-1185">Reference proteome</keyword>
<reference evidence="2 3" key="1">
    <citation type="submission" date="2015-09" db="EMBL/GenBank/DDBJ databases">
        <title>Draft genome sequence of Kouleothrix aurantiaca JCM 19913.</title>
        <authorList>
            <person name="Hemp J."/>
        </authorList>
    </citation>
    <scope>NUCLEOTIDE SEQUENCE [LARGE SCALE GENOMIC DNA]</scope>
    <source>
        <strain evidence="2 3">COM-B</strain>
    </source>
</reference>
<gene>
    <name evidence="2" type="ORF">SE17_04300</name>
</gene>
<feature type="non-terminal residue" evidence="2">
    <location>
        <position position="124"/>
    </location>
</feature>
<sequence>MDSAKLNAELRRIVGDRAVVDDAAALMTYEADGCVMDLHAPNLVVLPNTTEQVAAVVQLALRAGVPIVPRGAGTGLAGGATPMQGGIVIATTRMDKVLEVDTRNRRARVQPSVINWELSQHLAP</sequence>
<dbReference type="Pfam" id="PF01565">
    <property type="entry name" value="FAD_binding_4"/>
    <property type="match status" value="1"/>
</dbReference>
<dbReference type="InterPro" id="IPR006094">
    <property type="entry name" value="Oxid_FAD_bind_N"/>
</dbReference>
<name>A0A0P9DLG5_9CHLR</name>
<dbReference type="SUPFAM" id="SSF56176">
    <property type="entry name" value="FAD-binding/transporter-associated domain-like"/>
    <property type="match status" value="1"/>
</dbReference>
<dbReference type="InterPro" id="IPR036318">
    <property type="entry name" value="FAD-bd_PCMH-like_sf"/>
</dbReference>
<dbReference type="PATRIC" id="fig|186479.3.peg.9801"/>
<dbReference type="PANTHER" id="PTHR42934">
    <property type="entry name" value="GLYCOLATE OXIDASE SUBUNIT GLCD"/>
    <property type="match status" value="1"/>
</dbReference>
<dbReference type="InterPro" id="IPR016166">
    <property type="entry name" value="FAD-bd_PCMH"/>
</dbReference>
<comment type="caution">
    <text evidence="2">The sequence shown here is derived from an EMBL/GenBank/DDBJ whole genome shotgun (WGS) entry which is preliminary data.</text>
</comment>
<dbReference type="AlphaFoldDB" id="A0A0P9DLG5"/>
<evidence type="ECO:0000313" key="2">
    <source>
        <dbReference type="EMBL" id="KPV54360.1"/>
    </source>
</evidence>
<protein>
    <submittedName>
        <fullName evidence="2">Glycolate oxidase subunit GlcD</fullName>
    </submittedName>
</protein>